<evidence type="ECO:0000313" key="6">
    <source>
        <dbReference type="Proteomes" id="UP000000719"/>
    </source>
</evidence>
<dbReference type="EMBL" id="CP001098">
    <property type="protein sequence ID" value="ACL70808.1"/>
    <property type="molecule type" value="Genomic_DNA"/>
</dbReference>
<evidence type="ECO:0000256" key="2">
    <source>
        <dbReference type="ARBA" id="ARBA00022448"/>
    </source>
</evidence>
<dbReference type="KEGG" id="hor:Hore_20630"/>
<dbReference type="PANTHER" id="PTHR30061:SF50">
    <property type="entry name" value="MALTOSE_MALTODEXTRIN-BINDING PERIPLASMIC PROTEIN"/>
    <property type="match status" value="1"/>
</dbReference>
<keyword evidence="6" id="KW-1185">Reference proteome</keyword>
<accession>B8CZV6</accession>
<dbReference type="GO" id="GO:0055052">
    <property type="term" value="C:ATP-binding cassette (ABC) transporter complex, substrate-binding subunit-containing"/>
    <property type="evidence" value="ECO:0007669"/>
    <property type="project" value="TreeGrafter"/>
</dbReference>
<dbReference type="GO" id="GO:1901982">
    <property type="term" value="F:maltose binding"/>
    <property type="evidence" value="ECO:0007669"/>
    <property type="project" value="TreeGrafter"/>
</dbReference>
<protein>
    <submittedName>
        <fullName evidence="5">Extracellular solute-binding protein family 1</fullName>
    </submittedName>
</protein>
<comment type="similarity">
    <text evidence="1">Belongs to the bacterial solute-binding protein 1 family.</text>
</comment>
<dbReference type="SUPFAM" id="SSF53850">
    <property type="entry name" value="Periplasmic binding protein-like II"/>
    <property type="match status" value="1"/>
</dbReference>
<keyword evidence="3 4" id="KW-0732">Signal</keyword>
<dbReference type="PANTHER" id="PTHR30061">
    <property type="entry name" value="MALTOSE-BINDING PERIPLASMIC PROTEIN"/>
    <property type="match status" value="1"/>
</dbReference>
<feature type="chain" id="PRO_5002870537" evidence="4">
    <location>
        <begin position="26"/>
        <end position="414"/>
    </location>
</feature>
<proteinExistence type="inferred from homology"/>
<dbReference type="AlphaFoldDB" id="B8CZV6"/>
<reference evidence="5 6" key="1">
    <citation type="journal article" date="2009" name="PLoS ONE">
        <title>Genome analysis of the anaerobic thermohalophilic bacterium Halothermothrix orenii.</title>
        <authorList>
            <person name="Mavromatis K."/>
            <person name="Ivanova N."/>
            <person name="Anderson I."/>
            <person name="Lykidis A."/>
            <person name="Hooper S.D."/>
            <person name="Sun H."/>
            <person name="Kunin V."/>
            <person name="Lapidus A."/>
            <person name="Hugenholtz P."/>
            <person name="Patel B."/>
            <person name="Kyrpides N.C."/>
        </authorList>
    </citation>
    <scope>NUCLEOTIDE SEQUENCE [LARGE SCALE GENOMIC DNA]</scope>
    <source>
        <strain evidence="6">H 168 / OCM 544 / DSM 9562</strain>
    </source>
</reference>
<dbReference type="GO" id="GO:0042956">
    <property type="term" value="P:maltodextrin transmembrane transport"/>
    <property type="evidence" value="ECO:0007669"/>
    <property type="project" value="TreeGrafter"/>
</dbReference>
<dbReference type="Proteomes" id="UP000000719">
    <property type="component" value="Chromosome"/>
</dbReference>
<evidence type="ECO:0000256" key="1">
    <source>
        <dbReference type="ARBA" id="ARBA00008520"/>
    </source>
</evidence>
<dbReference type="STRING" id="373903.Hore_20630"/>
<name>B8CZV6_HALOH</name>
<feature type="signal peptide" evidence="4">
    <location>
        <begin position="1"/>
        <end position="25"/>
    </location>
</feature>
<dbReference type="eggNOG" id="COG1653">
    <property type="taxonomic scope" value="Bacteria"/>
</dbReference>
<dbReference type="Pfam" id="PF01547">
    <property type="entry name" value="SBP_bac_1"/>
    <property type="match status" value="1"/>
</dbReference>
<gene>
    <name evidence="5" type="ordered locus">Hore_20630</name>
</gene>
<keyword evidence="2" id="KW-0813">Transport</keyword>
<dbReference type="GO" id="GO:0015768">
    <property type="term" value="P:maltose transport"/>
    <property type="evidence" value="ECO:0007669"/>
    <property type="project" value="TreeGrafter"/>
</dbReference>
<dbReference type="HOGENOM" id="CLU_031285_10_0_9"/>
<dbReference type="Gene3D" id="3.40.190.10">
    <property type="entry name" value="Periplasmic binding protein-like II"/>
    <property type="match status" value="1"/>
</dbReference>
<organism evidence="5 6">
    <name type="scientific">Halothermothrix orenii (strain H 168 / OCM 544 / DSM 9562)</name>
    <dbReference type="NCBI Taxonomy" id="373903"/>
    <lineage>
        <taxon>Bacteria</taxon>
        <taxon>Bacillati</taxon>
        <taxon>Bacillota</taxon>
        <taxon>Clostridia</taxon>
        <taxon>Halanaerobiales</taxon>
        <taxon>Halothermotrichaceae</taxon>
        <taxon>Halothermothrix</taxon>
    </lineage>
</organism>
<evidence type="ECO:0000256" key="3">
    <source>
        <dbReference type="ARBA" id="ARBA00022729"/>
    </source>
</evidence>
<sequence>MTKNNLVKVISVIVLILSLSTVAMAKQVELTFWNGFTGPDRVQVEGLVKEFNETHPDINIKMEIMPWDSFFQKLLPSLAVGKGPDIAAFDTSYIPRYAESGVIAPIDDLYEGYIDKDTLIPAMYNNLKWKGKTYGSPMNYTSLLLYYNKDMFKEAGLDPNNPPRTWKELKEYALKLTKDTNNDGKVDQYGFVIAAKQTIPMWPIVIWGNGGRIIKDGEVFINKPKAVEAVESMASLIKEDGISPIGLTGAECDKLFETQRAAMYFCGPWMVNGFKNAGINFGVAQVPAREDGRRITLGTSVAMVLNKASLDKKEAAYEFFKFWNSKKSQIYWSLGSGFPPTRIDITEEKLAQNPFVVEFSRAARDSRFYLPKLENFNKINSDVIVPALEKVLYDKATAEEALDEAAFIIKRIID</sequence>
<dbReference type="CDD" id="cd14748">
    <property type="entry name" value="PBP2_UgpB"/>
    <property type="match status" value="1"/>
</dbReference>
<dbReference type="InterPro" id="IPR006059">
    <property type="entry name" value="SBP"/>
</dbReference>
<dbReference type="RefSeq" id="WP_015923777.1">
    <property type="nucleotide sequence ID" value="NC_011899.1"/>
</dbReference>
<evidence type="ECO:0000313" key="5">
    <source>
        <dbReference type="EMBL" id="ACL70808.1"/>
    </source>
</evidence>
<evidence type="ECO:0000256" key="4">
    <source>
        <dbReference type="SAM" id="SignalP"/>
    </source>
</evidence>